<dbReference type="EMBL" id="CP163441">
    <property type="protein sequence ID" value="XDQ47171.1"/>
    <property type="molecule type" value="Genomic_DNA"/>
</dbReference>
<dbReference type="InterPro" id="IPR036736">
    <property type="entry name" value="ACP-like_sf"/>
</dbReference>
<sequence>MHDPSRTSLTLEGFRAELAECLFRSADEVDLEESPLDAGLDSLRIVTLLERWQAAGVHVTFVELAERTTFAQWWELLTARQRGAGHADA</sequence>
<reference evidence="2" key="1">
    <citation type="submission" date="2024-07" db="EMBL/GenBank/DDBJ databases">
        <authorList>
            <person name="Yu S.T."/>
        </authorList>
    </citation>
    <scope>NUCLEOTIDE SEQUENCE</scope>
    <source>
        <strain evidence="2">R39</strain>
    </source>
</reference>
<dbReference type="RefSeq" id="WP_234538750.1">
    <property type="nucleotide sequence ID" value="NZ_CP163441.1"/>
</dbReference>
<protein>
    <submittedName>
        <fullName evidence="2">Phosphopantetheine-binding protein</fullName>
    </submittedName>
</protein>
<dbReference type="InterPro" id="IPR009081">
    <property type="entry name" value="PP-bd_ACP"/>
</dbReference>
<organism evidence="2">
    <name type="scientific">Streptomyces sp. R39</name>
    <dbReference type="NCBI Taxonomy" id="3238631"/>
    <lineage>
        <taxon>Bacteria</taxon>
        <taxon>Bacillati</taxon>
        <taxon>Actinomycetota</taxon>
        <taxon>Actinomycetes</taxon>
        <taxon>Kitasatosporales</taxon>
        <taxon>Streptomycetaceae</taxon>
        <taxon>Streptomyces</taxon>
    </lineage>
</organism>
<feature type="domain" description="Carrier" evidence="1">
    <location>
        <begin position="5"/>
        <end position="81"/>
    </location>
</feature>
<gene>
    <name evidence="2" type="ORF">AB5J52_35630</name>
</gene>
<dbReference type="Gene3D" id="1.10.1200.10">
    <property type="entry name" value="ACP-like"/>
    <property type="match status" value="1"/>
</dbReference>
<dbReference type="PROSITE" id="PS50075">
    <property type="entry name" value="CARRIER"/>
    <property type="match status" value="1"/>
</dbReference>
<dbReference type="SUPFAM" id="SSF47336">
    <property type="entry name" value="ACP-like"/>
    <property type="match status" value="1"/>
</dbReference>
<accession>A0AB39QY53</accession>
<dbReference type="AlphaFoldDB" id="A0AB39QY53"/>
<dbReference type="Pfam" id="PF00550">
    <property type="entry name" value="PP-binding"/>
    <property type="match status" value="1"/>
</dbReference>
<evidence type="ECO:0000259" key="1">
    <source>
        <dbReference type="PROSITE" id="PS50075"/>
    </source>
</evidence>
<evidence type="ECO:0000313" key="2">
    <source>
        <dbReference type="EMBL" id="XDQ47171.1"/>
    </source>
</evidence>
<dbReference type="GeneID" id="301466795"/>
<name>A0AB39QY53_9ACTN</name>
<proteinExistence type="predicted"/>